<dbReference type="Proteomes" id="UP001187471">
    <property type="component" value="Unassembled WGS sequence"/>
</dbReference>
<gene>
    <name evidence="6" type="ORF">RJ640_013351</name>
</gene>
<comment type="caution">
    <text evidence="6">The sequence shown here is derived from an EMBL/GenBank/DDBJ whole genome shotgun (WGS) entry which is preliminary data.</text>
</comment>
<evidence type="ECO:0008006" key="8">
    <source>
        <dbReference type="Google" id="ProtNLM"/>
    </source>
</evidence>
<feature type="coiled-coil region" evidence="5">
    <location>
        <begin position="67"/>
        <end position="94"/>
    </location>
</feature>
<protein>
    <recommendedName>
        <fullName evidence="8">FRIGIDA-like protein</fullName>
    </recommendedName>
</protein>
<dbReference type="InterPro" id="IPR012474">
    <property type="entry name" value="Frigida"/>
</dbReference>
<evidence type="ECO:0000313" key="6">
    <source>
        <dbReference type="EMBL" id="KAK2977372.1"/>
    </source>
</evidence>
<dbReference type="GO" id="GO:0030154">
    <property type="term" value="P:cell differentiation"/>
    <property type="evidence" value="ECO:0007669"/>
    <property type="project" value="UniProtKB-KW"/>
</dbReference>
<keyword evidence="7" id="KW-1185">Reference proteome</keyword>
<evidence type="ECO:0000256" key="1">
    <source>
        <dbReference type="ARBA" id="ARBA00008956"/>
    </source>
</evidence>
<comment type="similarity">
    <text evidence="1">Belongs to the Frigida family.</text>
</comment>
<keyword evidence="5" id="KW-0175">Coiled coil</keyword>
<reference evidence="6" key="1">
    <citation type="submission" date="2022-12" db="EMBL/GenBank/DDBJ databases">
        <title>Draft genome assemblies for two species of Escallonia (Escalloniales).</title>
        <authorList>
            <person name="Chanderbali A."/>
            <person name="Dervinis C."/>
            <person name="Anghel I."/>
            <person name="Soltis D."/>
            <person name="Soltis P."/>
            <person name="Zapata F."/>
        </authorList>
    </citation>
    <scope>NUCLEOTIDE SEQUENCE</scope>
    <source>
        <strain evidence="6">UCBG92.1500</strain>
        <tissue evidence="6">Leaf</tissue>
    </source>
</reference>
<keyword evidence="4" id="KW-0287">Flowering</keyword>
<evidence type="ECO:0000256" key="2">
    <source>
        <dbReference type="ARBA" id="ARBA00022473"/>
    </source>
</evidence>
<dbReference type="GO" id="GO:0009908">
    <property type="term" value="P:flower development"/>
    <property type="evidence" value="ECO:0007669"/>
    <property type="project" value="UniProtKB-KW"/>
</dbReference>
<dbReference type="AlphaFoldDB" id="A0AA88UJB2"/>
<feature type="coiled-coil region" evidence="5">
    <location>
        <begin position="253"/>
        <end position="287"/>
    </location>
</feature>
<evidence type="ECO:0000313" key="7">
    <source>
        <dbReference type="Proteomes" id="UP001187471"/>
    </source>
</evidence>
<sequence>MGFLDKITANLKLTEIKKNSLQRALLVLLLEWKDLEEHLGCIQQPLEECLCELESREKHLVEVQQSVAKSSEELETCRQSIECKEKEFRKFREEQDSYFNLKEKQLFAIEKSVQESVKEIELREEKINALQKVVKGFFEKIELEQKQFEPVQESIRERLKEISLKEAYFESRLKEICSIQNWIERRAKELDTKEEALDLKEKHLDSIHKEIESEVKQLDCVPNSKDQQSEDFCSADTNKELIHDCFKEFQSKKKQFQLDQKLLEERSKELELRERQLEDRLRELAKQKKPTDIVPSHVEIEQVKDVPATNLIICPLADLEFNVTMDVRKLQFFLNEDHDSLSGEVVKVLQLSVDPAKLVLDAMEGFYPPNLKNSKFEFGGCVVQRSCILLLEQLIKISPQIRPHVKKQALVLAGMWRAKMGTGTENSLEMLCFLHFLAAFQLASVFDADELLKLLKLVAQYTQTLELCRLLNLADKVPGKLMVSFIYVIDLVQYLINQKQPHVAVRFVCTFGLRDKFPPEILIRDCLRQSRKFTKGKGNKSSEVLNDAIHKRVAALRDIIICIVDYKIVSEYSPATIEKYIEELIMQMADNKCTASAPSCEGQKQQKNKEKRISAIAPTPTKALTSALVPPRRSKRISMQSRRCMSSNTVPISPKALATASIPPKAIGPIPGTATAMPAILAKMDGKNLLVFLNQHFEDLNLMHSDVYVALQMSPDPGNLVLNALQGFHFPHQKTGHEDFDASVIRSSCIMLLEQLMRISPDIDSRMKREALELALHWKEQMRIEADFLETLVFLQLVGTYRLVSSFEANELLNLFKNVTQHKCAPELYQVLGFSQRIPGGDMERHNLAASEFSTCICTASHPAKLVLDALRGCYNSNVEENKTFSWDVMKSFSNLLELLMRISPEINLHVTEEAMKFAVHWKAKWSPDQSSCLKEPEVLAFLQLLAAYKLAASVCADELLHLLDTVHHRKSATRLSRALGLAHKMTDFVQNLIQKEEWLQAVRYIYEFELADKFPPVPLLKSHLSGAKELAKKIREEGQNSQEAESRAAKKELASLRDVTKCIAVYGLELESSAENLRKRIEQLERQKHKRKRKLSMPIAQDKKKYHASVSILSPKFQSEEHQVEKHPQVALPEELSSAIPVNTKQSPPQLERAMFTEQVRPCFGAPNRQYTPAIRGAPYLARRHAADECPMPHLGWRYRPDVAASWGTESSGFSGNHFALYNAPPYLPYPWR</sequence>
<dbReference type="PANTHER" id="PTHR31791:SF37">
    <property type="entry name" value="A_TM021B04.7 PROTEIN"/>
    <property type="match status" value="1"/>
</dbReference>
<proteinExistence type="inferred from homology"/>
<evidence type="ECO:0000256" key="5">
    <source>
        <dbReference type="SAM" id="Coils"/>
    </source>
</evidence>
<name>A0AA88UJB2_9ASTE</name>
<keyword evidence="3" id="KW-0221">Differentiation</keyword>
<evidence type="ECO:0000256" key="4">
    <source>
        <dbReference type="ARBA" id="ARBA00023089"/>
    </source>
</evidence>
<feature type="coiled-coil region" evidence="5">
    <location>
        <begin position="1028"/>
        <end position="1095"/>
    </location>
</feature>
<organism evidence="6 7">
    <name type="scientific">Escallonia rubra</name>
    <dbReference type="NCBI Taxonomy" id="112253"/>
    <lineage>
        <taxon>Eukaryota</taxon>
        <taxon>Viridiplantae</taxon>
        <taxon>Streptophyta</taxon>
        <taxon>Embryophyta</taxon>
        <taxon>Tracheophyta</taxon>
        <taxon>Spermatophyta</taxon>
        <taxon>Magnoliopsida</taxon>
        <taxon>eudicotyledons</taxon>
        <taxon>Gunneridae</taxon>
        <taxon>Pentapetalae</taxon>
        <taxon>asterids</taxon>
        <taxon>campanulids</taxon>
        <taxon>Escalloniales</taxon>
        <taxon>Escalloniaceae</taxon>
        <taxon>Escallonia</taxon>
    </lineage>
</organism>
<dbReference type="EMBL" id="JAVXUO010001996">
    <property type="protein sequence ID" value="KAK2977372.1"/>
    <property type="molecule type" value="Genomic_DNA"/>
</dbReference>
<evidence type="ECO:0000256" key="3">
    <source>
        <dbReference type="ARBA" id="ARBA00022782"/>
    </source>
</evidence>
<dbReference type="Pfam" id="PF07899">
    <property type="entry name" value="Frigida"/>
    <property type="match status" value="3"/>
</dbReference>
<accession>A0AA88UJB2</accession>
<keyword evidence="2" id="KW-0217">Developmental protein</keyword>
<dbReference type="PANTHER" id="PTHR31791">
    <property type="entry name" value="FRIGIDA-LIKE PROTEIN 3-RELATED"/>
    <property type="match status" value="1"/>
</dbReference>